<evidence type="ECO:0000256" key="1">
    <source>
        <dbReference type="SAM" id="MobiDB-lite"/>
    </source>
</evidence>
<feature type="region of interest" description="Disordered" evidence="1">
    <location>
        <begin position="74"/>
        <end position="112"/>
    </location>
</feature>
<protein>
    <recommendedName>
        <fullName evidence="4">Integrase core domain containing protein</fullName>
    </recommendedName>
</protein>
<evidence type="ECO:0000313" key="2">
    <source>
        <dbReference type="EnsemblPlants" id="PGSC0003DMT400094913"/>
    </source>
</evidence>
<keyword evidence="3" id="KW-1185">Reference proteome</keyword>
<organism evidence="2 3">
    <name type="scientific">Solanum tuberosum</name>
    <name type="common">Potato</name>
    <dbReference type="NCBI Taxonomy" id="4113"/>
    <lineage>
        <taxon>Eukaryota</taxon>
        <taxon>Viridiplantae</taxon>
        <taxon>Streptophyta</taxon>
        <taxon>Embryophyta</taxon>
        <taxon>Tracheophyta</taxon>
        <taxon>Spermatophyta</taxon>
        <taxon>Magnoliopsida</taxon>
        <taxon>eudicotyledons</taxon>
        <taxon>Gunneridae</taxon>
        <taxon>Pentapetalae</taxon>
        <taxon>asterids</taxon>
        <taxon>lamiids</taxon>
        <taxon>Solanales</taxon>
        <taxon>Solanaceae</taxon>
        <taxon>Solanoideae</taxon>
        <taxon>Solaneae</taxon>
        <taxon>Solanum</taxon>
    </lineage>
</organism>
<dbReference type="EnsemblPlants" id="PGSC0003DMT400094913">
    <property type="protein sequence ID" value="PGSC0003DMT400094913"/>
    <property type="gene ID" value="PGSC0003DMG400044484"/>
</dbReference>
<reference evidence="3" key="1">
    <citation type="journal article" date="2011" name="Nature">
        <title>Genome sequence and analysis of the tuber crop potato.</title>
        <authorList>
            <consortium name="The Potato Genome Sequencing Consortium"/>
        </authorList>
    </citation>
    <scope>NUCLEOTIDE SEQUENCE [LARGE SCALE GENOMIC DNA]</scope>
    <source>
        <strain evidence="3">cv. DM1-3 516 R44</strain>
    </source>
</reference>
<sequence length="112" mass="12756">MMYVKIQTVHKRLDAFELRVSKRPPPTIDVTTLQQELARLCDDVDALLTPLEMVPETTPDDKVDNVVITTLFGYTGPPPDPSRVARKCHRSSVQTANAEETRRAKKRERQLI</sequence>
<accession>M1DV57</accession>
<evidence type="ECO:0008006" key="4">
    <source>
        <dbReference type="Google" id="ProtNLM"/>
    </source>
</evidence>
<dbReference type="Proteomes" id="UP000011115">
    <property type="component" value="Unassembled WGS sequence"/>
</dbReference>
<reference evidence="2" key="2">
    <citation type="submission" date="2015-06" db="UniProtKB">
        <authorList>
            <consortium name="EnsemblPlants"/>
        </authorList>
    </citation>
    <scope>IDENTIFICATION</scope>
    <source>
        <strain evidence="2">DM1-3 516 R44</strain>
    </source>
</reference>
<dbReference type="Gramene" id="PGSC0003DMT400094913">
    <property type="protein sequence ID" value="PGSC0003DMT400094913"/>
    <property type="gene ID" value="PGSC0003DMG400044484"/>
</dbReference>
<dbReference type="AlphaFoldDB" id="M1DV57"/>
<name>M1DV57_SOLTU</name>
<feature type="compositionally biased region" description="Basic residues" evidence="1">
    <location>
        <begin position="103"/>
        <end position="112"/>
    </location>
</feature>
<dbReference type="PaxDb" id="4113-PGSC0003DMT400094913"/>
<evidence type="ECO:0000313" key="3">
    <source>
        <dbReference type="Proteomes" id="UP000011115"/>
    </source>
</evidence>
<proteinExistence type="predicted"/>
<dbReference type="HOGENOM" id="CLU_028647_7_1_1"/>
<dbReference type="InParanoid" id="M1DV57"/>